<organism evidence="1 2">
    <name type="scientific">Terribacillus aidingensis</name>
    <dbReference type="NCBI Taxonomy" id="586416"/>
    <lineage>
        <taxon>Bacteria</taxon>
        <taxon>Bacillati</taxon>
        <taxon>Bacillota</taxon>
        <taxon>Bacilli</taxon>
        <taxon>Bacillales</taxon>
        <taxon>Bacillaceae</taxon>
        <taxon>Terribacillus</taxon>
    </lineage>
</organism>
<gene>
    <name evidence="1" type="ORF">SAMN05421503_2800</name>
</gene>
<dbReference type="Gene3D" id="3.20.20.520">
    <property type="entry name" value="Glycosyl hydrolase family 115"/>
    <property type="match status" value="1"/>
</dbReference>
<dbReference type="OrthoDB" id="8727830at2"/>
<sequence>MNNFYLNRGTKINSDLASKPILNGINILKRDMAKKFNETEAVENKIDLVCDSDLDQEEYRIVFSAPDTMEIRASDDLGFIYALLFLSNEFLKINSFWFWMDQETESVDYIEIPMRTYTSSKKAVKYRGWFINDEVLIDYMCEKNQSLELWDMAFEALLRCGGNMVIPGTDRNSRKFRQKAADTGLWITHHHAEPLGAEMFTRKYPHLEASYKKHPELFHALWEEGIAEQKNNKTVFNLGFRGQGDYPFWAEDPAYDTPQKRGALISELINIQYNLVGKYVDNPVCCTNLYGEVMELYNEGHIQLNPDIIKIWADNGYGKMVSRRQEVTNLRVPALPKSKGRHGIYYHVSFYDLQAANHITMLPNSIDFVNQELHHAFTKGVGDFLIVNCSNIRPHVFYLDAVKKIWEGKEIESTSHAQAFISEYFGDFGDVAACFSDYATCTVKYGDHEDDHAGEQFYNYGVRVLATQWMKDYNNHAPAFAWATGDVSLGRQVAYLKNTCSKGLKSFSELAGKCKEISNTLPELQKKVFDSTIYMQSKLHLYCIQGVLDFCDAYEDFADGKYMRAFYKAGRASEKFQAANAEMRNSEYGVWNGFYENDCLSNCKFTAYILKNLMNFIRMIGEGPRFFDWQRELMYAEDDRRIMLLTNLRNHMTDDELFYAMKEKISIS</sequence>
<dbReference type="GO" id="GO:0016787">
    <property type="term" value="F:hydrolase activity"/>
    <property type="evidence" value="ECO:0007669"/>
    <property type="project" value="UniProtKB-KW"/>
</dbReference>
<keyword evidence="1" id="KW-0378">Hydrolase</keyword>
<dbReference type="PANTHER" id="PTHR37842:SF2">
    <property type="entry name" value="GYLCOSYL HYDROLASE 115 C-TERMINAL DOMAIN-CONTAINING PROTEIN"/>
    <property type="match status" value="1"/>
</dbReference>
<reference evidence="2" key="1">
    <citation type="submission" date="2017-09" db="EMBL/GenBank/DDBJ databases">
        <authorList>
            <person name="Varghese N."/>
            <person name="Submissions S."/>
        </authorList>
    </citation>
    <scope>NUCLEOTIDE SEQUENCE [LARGE SCALE GENOMIC DNA]</scope>
    <source>
        <strain evidence="2">CGMCC 1.8913</strain>
    </source>
</reference>
<evidence type="ECO:0000313" key="2">
    <source>
        <dbReference type="Proteomes" id="UP000219356"/>
    </source>
</evidence>
<dbReference type="RefSeq" id="WP_097043035.1">
    <property type="nucleotide sequence ID" value="NZ_OBEK01000004.1"/>
</dbReference>
<keyword evidence="2" id="KW-1185">Reference proteome</keyword>
<dbReference type="InterPro" id="IPR031924">
    <property type="entry name" value="GH115"/>
</dbReference>
<protein>
    <submittedName>
        <fullName evidence="1">Glycosyl hydrolase family 115</fullName>
    </submittedName>
</protein>
<dbReference type="Proteomes" id="UP000219356">
    <property type="component" value="Unassembled WGS sequence"/>
</dbReference>
<accession>A0A285P435</accession>
<dbReference type="AlphaFoldDB" id="A0A285P435"/>
<dbReference type="PANTHER" id="PTHR37842">
    <property type="match status" value="1"/>
</dbReference>
<evidence type="ECO:0000313" key="1">
    <source>
        <dbReference type="EMBL" id="SNZ15923.1"/>
    </source>
</evidence>
<proteinExistence type="predicted"/>
<name>A0A285P435_9BACI</name>
<dbReference type="InterPro" id="IPR042301">
    <property type="entry name" value="GH115_sf"/>
</dbReference>
<dbReference type="Pfam" id="PF15979">
    <property type="entry name" value="Glyco_hydro_115"/>
    <property type="match status" value="1"/>
</dbReference>
<dbReference type="EMBL" id="OBEK01000004">
    <property type="protein sequence ID" value="SNZ15923.1"/>
    <property type="molecule type" value="Genomic_DNA"/>
</dbReference>